<dbReference type="RefSeq" id="WP_258855403.1">
    <property type="nucleotide sequence ID" value="NZ_JANUGV010000001.1"/>
</dbReference>
<dbReference type="Pfam" id="PF01258">
    <property type="entry name" value="zf-dskA_traR"/>
    <property type="match status" value="1"/>
</dbReference>
<evidence type="ECO:0000256" key="2">
    <source>
        <dbReference type="ARBA" id="ARBA00022771"/>
    </source>
</evidence>
<sequence>MPISPQLHADVERKLTQSREDLLGAVRARVYGDDPAIGPGAHTAQNEDRPQAEMISHNEEHLADHESALLHEIDAALGRLESGGYGICVECGREIAEQRLLATPTVQTCIECQERLEKKQMRATGRPPQI</sequence>
<name>A0ABT2BGZ2_9BURK</name>
<dbReference type="SUPFAM" id="SSF57716">
    <property type="entry name" value="Glucocorticoid receptor-like (DNA-binding domain)"/>
    <property type="match status" value="1"/>
</dbReference>
<feature type="zinc finger region" description="dksA C4-type" evidence="4">
    <location>
        <begin position="88"/>
        <end position="112"/>
    </location>
</feature>
<evidence type="ECO:0000256" key="4">
    <source>
        <dbReference type="PROSITE-ProRule" id="PRU00510"/>
    </source>
</evidence>
<dbReference type="PROSITE" id="PS51128">
    <property type="entry name" value="ZF_DKSA_2"/>
    <property type="match status" value="1"/>
</dbReference>
<comment type="caution">
    <text evidence="6">The sequence shown here is derived from an EMBL/GenBank/DDBJ whole genome shotgun (WGS) entry which is preliminary data.</text>
</comment>
<organism evidence="6 7">
    <name type="scientific">Massilia solisilvae</name>
    <dbReference type="NCBI Taxonomy" id="1811225"/>
    <lineage>
        <taxon>Bacteria</taxon>
        <taxon>Pseudomonadati</taxon>
        <taxon>Pseudomonadota</taxon>
        <taxon>Betaproteobacteria</taxon>
        <taxon>Burkholderiales</taxon>
        <taxon>Oxalobacteraceae</taxon>
        <taxon>Telluria group</taxon>
        <taxon>Massilia</taxon>
    </lineage>
</organism>
<feature type="domain" description="Zinc finger DksA/TraR C4-type" evidence="5">
    <location>
        <begin position="83"/>
        <end position="118"/>
    </location>
</feature>
<evidence type="ECO:0000256" key="1">
    <source>
        <dbReference type="ARBA" id="ARBA00022723"/>
    </source>
</evidence>
<evidence type="ECO:0000313" key="6">
    <source>
        <dbReference type="EMBL" id="MCS0607702.1"/>
    </source>
</evidence>
<dbReference type="InterPro" id="IPR000962">
    <property type="entry name" value="Znf_DskA_TraR"/>
</dbReference>
<keyword evidence="7" id="KW-1185">Reference proteome</keyword>
<evidence type="ECO:0000256" key="3">
    <source>
        <dbReference type="ARBA" id="ARBA00022833"/>
    </source>
</evidence>
<protein>
    <submittedName>
        <fullName evidence="6">TraR/DksA family transcriptional regulator</fullName>
    </submittedName>
</protein>
<dbReference type="PANTHER" id="PTHR33823">
    <property type="entry name" value="RNA POLYMERASE-BINDING TRANSCRIPTION FACTOR DKSA-RELATED"/>
    <property type="match status" value="1"/>
</dbReference>
<evidence type="ECO:0000259" key="5">
    <source>
        <dbReference type="Pfam" id="PF01258"/>
    </source>
</evidence>
<gene>
    <name evidence="6" type="ORF">NX773_05955</name>
</gene>
<keyword evidence="3" id="KW-0862">Zinc</keyword>
<dbReference type="EMBL" id="JANUGV010000001">
    <property type="protein sequence ID" value="MCS0607702.1"/>
    <property type="molecule type" value="Genomic_DNA"/>
</dbReference>
<dbReference type="Gene3D" id="1.20.120.910">
    <property type="entry name" value="DksA, coiled-coil domain"/>
    <property type="match status" value="1"/>
</dbReference>
<keyword evidence="2" id="KW-0863">Zinc-finger</keyword>
<evidence type="ECO:0000313" key="7">
    <source>
        <dbReference type="Proteomes" id="UP001205861"/>
    </source>
</evidence>
<proteinExistence type="predicted"/>
<dbReference type="Proteomes" id="UP001205861">
    <property type="component" value="Unassembled WGS sequence"/>
</dbReference>
<reference evidence="6 7" key="1">
    <citation type="submission" date="2022-08" db="EMBL/GenBank/DDBJ databases">
        <title>Reclassification of Massilia species as members of the genera Telluria, Duganella, Pseudoduganella, Mokoshia gen. nov. and Zemynaea gen. nov. using orthogonal and non-orthogonal genome-based approaches.</title>
        <authorList>
            <person name="Bowman J.P."/>
        </authorList>
    </citation>
    <scope>NUCLEOTIDE SEQUENCE [LARGE SCALE GENOMIC DNA]</scope>
    <source>
        <strain evidence="6 7">JCM 31607</strain>
    </source>
</reference>
<keyword evidence="1" id="KW-0479">Metal-binding</keyword>
<accession>A0ABT2BGZ2</accession>
<dbReference type="PANTHER" id="PTHR33823:SF4">
    <property type="entry name" value="GENERAL STRESS PROTEIN 16O"/>
    <property type="match status" value="1"/>
</dbReference>